<gene>
    <name evidence="7" type="ORF">GQ602_001353</name>
</gene>
<evidence type="ECO:0000313" key="7">
    <source>
        <dbReference type="EMBL" id="KAF4595740.1"/>
    </source>
</evidence>
<keyword evidence="1" id="KW-0479">Metal-binding</keyword>
<evidence type="ECO:0000256" key="4">
    <source>
        <dbReference type="ARBA" id="ARBA00023134"/>
    </source>
</evidence>
<dbReference type="InterPro" id="IPR052279">
    <property type="entry name" value="EngB_GTPase"/>
</dbReference>
<sequence>MILALRQPRRRATTRRLLRPARASLSVSARCRLGLRPSPVCGRGHHSYLAESTPPHTSKSCALNYGSRKTSSSPPLLPDAISPDNKSLKACKSIRQIPGGELTTKVHKKDKRIMYAARDFFLQGCSYLYSAAKYSQHPVNQHVPEVLVLGASNVGKSTFVNALLCRQGASRVSRMPGKTTLMHAFGVGPRPTVAPGLIRHGSAPPKHSLNVIDTPGYGYMSRESWGEGILEYVEKRPTFRGAVLLLSSDKQQPTAEDQWMLNMLAGSKMKVLVVLTKADKYRFSWPNRCGDLAKAVSTSLQSDDLAVYVVSAAIDVPANIGNSGGMGAVRAAIVEMGGFKLWRDKLALSAEKMSYSGPVVPFDEIQPT</sequence>
<feature type="region of interest" description="Disordered" evidence="5">
    <location>
        <begin position="48"/>
        <end position="79"/>
    </location>
</feature>
<dbReference type="Gene3D" id="3.40.50.300">
    <property type="entry name" value="P-loop containing nucleotide triphosphate hydrolases"/>
    <property type="match status" value="1"/>
</dbReference>
<protein>
    <submittedName>
        <fullName evidence="7">GTP binding protein (EngB)</fullName>
    </submittedName>
</protein>
<evidence type="ECO:0000313" key="8">
    <source>
        <dbReference type="Proteomes" id="UP000562929"/>
    </source>
</evidence>
<dbReference type="PROSITE" id="PS51706">
    <property type="entry name" value="G_ENGB"/>
    <property type="match status" value="1"/>
</dbReference>
<dbReference type="Pfam" id="PF01926">
    <property type="entry name" value="MMR_HSR1"/>
    <property type="match status" value="1"/>
</dbReference>
<name>A0A8H4VHG5_9HYPO</name>
<accession>A0A8H4VHG5</accession>
<keyword evidence="8" id="KW-1185">Reference proteome</keyword>
<dbReference type="GO" id="GO:0005525">
    <property type="term" value="F:GTP binding"/>
    <property type="evidence" value="ECO:0007669"/>
    <property type="project" value="UniProtKB-KW"/>
</dbReference>
<dbReference type="PANTHER" id="PTHR46498">
    <property type="entry name" value="GTP-BINDING PROTEIN 8"/>
    <property type="match status" value="1"/>
</dbReference>
<dbReference type="InterPro" id="IPR006073">
    <property type="entry name" value="GTP-bd"/>
</dbReference>
<feature type="compositionally biased region" description="Polar residues" evidence="5">
    <location>
        <begin position="54"/>
        <end position="74"/>
    </location>
</feature>
<feature type="domain" description="EngB-type G" evidence="6">
    <location>
        <begin position="142"/>
        <end position="339"/>
    </location>
</feature>
<evidence type="ECO:0000256" key="1">
    <source>
        <dbReference type="ARBA" id="ARBA00022723"/>
    </source>
</evidence>
<dbReference type="PANTHER" id="PTHR46498:SF1">
    <property type="entry name" value="GTP-BINDING PROTEIN 8"/>
    <property type="match status" value="1"/>
</dbReference>
<dbReference type="InterPro" id="IPR027417">
    <property type="entry name" value="P-loop_NTPase"/>
</dbReference>
<dbReference type="AlphaFoldDB" id="A0A8H4VHG5"/>
<dbReference type="GO" id="GO:0005739">
    <property type="term" value="C:mitochondrion"/>
    <property type="evidence" value="ECO:0007669"/>
    <property type="project" value="TreeGrafter"/>
</dbReference>
<dbReference type="InterPro" id="IPR030393">
    <property type="entry name" value="G_ENGB_dom"/>
</dbReference>
<keyword evidence="2" id="KW-0547">Nucleotide-binding</keyword>
<dbReference type="Proteomes" id="UP000562929">
    <property type="component" value="Unassembled WGS sequence"/>
</dbReference>
<proteinExistence type="predicted"/>
<dbReference type="EMBL" id="JAACLJ010000001">
    <property type="protein sequence ID" value="KAF4595740.1"/>
    <property type="molecule type" value="Genomic_DNA"/>
</dbReference>
<evidence type="ECO:0000256" key="2">
    <source>
        <dbReference type="ARBA" id="ARBA00022741"/>
    </source>
</evidence>
<evidence type="ECO:0000256" key="3">
    <source>
        <dbReference type="ARBA" id="ARBA00022842"/>
    </source>
</evidence>
<organism evidence="7 8">
    <name type="scientific">Ophiocordyceps camponoti-floridani</name>
    <dbReference type="NCBI Taxonomy" id="2030778"/>
    <lineage>
        <taxon>Eukaryota</taxon>
        <taxon>Fungi</taxon>
        <taxon>Dikarya</taxon>
        <taxon>Ascomycota</taxon>
        <taxon>Pezizomycotina</taxon>
        <taxon>Sordariomycetes</taxon>
        <taxon>Hypocreomycetidae</taxon>
        <taxon>Hypocreales</taxon>
        <taxon>Ophiocordycipitaceae</taxon>
        <taxon>Ophiocordyceps</taxon>
    </lineage>
</organism>
<keyword evidence="3" id="KW-0460">Magnesium</keyword>
<evidence type="ECO:0000256" key="5">
    <source>
        <dbReference type="SAM" id="MobiDB-lite"/>
    </source>
</evidence>
<reference evidence="7 8" key="1">
    <citation type="journal article" date="2020" name="G3 (Bethesda)">
        <title>Genetic Underpinnings of Host Manipulation by Ophiocordyceps as Revealed by Comparative Transcriptomics.</title>
        <authorList>
            <person name="Will I."/>
            <person name="Das B."/>
            <person name="Trinh T."/>
            <person name="Brachmann A."/>
            <person name="Ohm R.A."/>
            <person name="de Bekker C."/>
        </authorList>
    </citation>
    <scope>NUCLEOTIDE SEQUENCE [LARGE SCALE GENOMIC DNA]</scope>
    <source>
        <strain evidence="7 8">EC05</strain>
    </source>
</reference>
<dbReference type="SUPFAM" id="SSF52540">
    <property type="entry name" value="P-loop containing nucleoside triphosphate hydrolases"/>
    <property type="match status" value="1"/>
</dbReference>
<keyword evidence="4" id="KW-0342">GTP-binding</keyword>
<comment type="caution">
    <text evidence="7">The sequence shown here is derived from an EMBL/GenBank/DDBJ whole genome shotgun (WGS) entry which is preliminary data.</text>
</comment>
<evidence type="ECO:0000259" key="6">
    <source>
        <dbReference type="PROSITE" id="PS51706"/>
    </source>
</evidence>
<dbReference type="GO" id="GO:0046872">
    <property type="term" value="F:metal ion binding"/>
    <property type="evidence" value="ECO:0007669"/>
    <property type="project" value="UniProtKB-KW"/>
</dbReference>
<dbReference type="OrthoDB" id="391988at2759"/>